<comment type="caution">
    <text evidence="2">The sequence shown here is derived from an EMBL/GenBank/DDBJ whole genome shotgun (WGS) entry which is preliminary data.</text>
</comment>
<organism evidence="2 3">
    <name type="scientific">Thiocapsa imhoffii</name>
    <dbReference type="NCBI Taxonomy" id="382777"/>
    <lineage>
        <taxon>Bacteria</taxon>
        <taxon>Pseudomonadati</taxon>
        <taxon>Pseudomonadota</taxon>
        <taxon>Gammaproteobacteria</taxon>
        <taxon>Chromatiales</taxon>
        <taxon>Chromatiaceae</taxon>
        <taxon>Thiocapsa</taxon>
    </lineage>
</organism>
<dbReference type="Gene3D" id="3.40.50.2000">
    <property type="entry name" value="Glycogen Phosphorylase B"/>
    <property type="match status" value="2"/>
</dbReference>
<evidence type="ECO:0000313" key="3">
    <source>
        <dbReference type="Proteomes" id="UP001138802"/>
    </source>
</evidence>
<keyword evidence="3" id="KW-1185">Reference proteome</keyword>
<dbReference type="PANTHER" id="PTHR45947">
    <property type="entry name" value="SULFOQUINOVOSYL TRANSFERASE SQD2"/>
    <property type="match status" value="1"/>
</dbReference>
<gene>
    <name evidence="2" type="ORF">CKO25_11635</name>
</gene>
<evidence type="ECO:0000259" key="1">
    <source>
        <dbReference type="Pfam" id="PF13439"/>
    </source>
</evidence>
<reference evidence="2 3" key="1">
    <citation type="journal article" date="2020" name="Microorganisms">
        <title>Osmotic Adaptation and Compatible Solute Biosynthesis of Phototrophic Bacteria as Revealed from Genome Analyses.</title>
        <authorList>
            <person name="Imhoff J.F."/>
            <person name="Rahn T."/>
            <person name="Kunzel S."/>
            <person name="Keller A."/>
            <person name="Neulinger S.C."/>
        </authorList>
    </citation>
    <scope>NUCLEOTIDE SEQUENCE [LARGE SCALE GENOMIC DNA]</scope>
    <source>
        <strain evidence="2 3">DSM 21303</strain>
    </source>
</reference>
<dbReference type="PANTHER" id="PTHR45947:SF13">
    <property type="entry name" value="TRANSFERASE"/>
    <property type="match status" value="1"/>
</dbReference>
<sequence length="402" mass="44271">MRILIAHNTYRHPGGEDSVFRTEVNLLRAHGHEVFTFERHNRDVPNGNRISTALGTIWNRDAYRAVAHVVKQERIELVHFHNTLPLISPAAYWAARSQGAAVVQTFHNYRFLCPNGMLFRLGNPCDLCAKRLLPLPGIWFGCYRGNRLATATVGATSLTHRLLGTWSTQVDRYIVLTQFARKLFAQAGIPEEQIVVKPNFVADQPLSPRRSPPSGFLFVGRLSPEKGINTLLAAVEQCNSPVVVVGDGPVELTSDRTTLIAKGRQSGQQVRGLMGQATALLFPSTCYEGFPIVIAEAYASGLPVIASRIGGIPEIVEDGVTGLLVTPGDHVELAAKIRWAQTHLDAMSKMGLEARKRYVDIYSPGRNYTLLMSIYRDALARRQSTGPGYGLSVNESHHSKNG</sequence>
<dbReference type="AlphaFoldDB" id="A0A9X0WIN1"/>
<dbReference type="EMBL" id="NRSD01000011">
    <property type="protein sequence ID" value="MBK1645278.1"/>
    <property type="molecule type" value="Genomic_DNA"/>
</dbReference>
<dbReference type="Pfam" id="PF13692">
    <property type="entry name" value="Glyco_trans_1_4"/>
    <property type="match status" value="1"/>
</dbReference>
<feature type="domain" description="Glycosyltransferase subfamily 4-like N-terminal" evidence="1">
    <location>
        <begin position="15"/>
        <end position="201"/>
    </location>
</feature>
<dbReference type="CDD" id="cd03801">
    <property type="entry name" value="GT4_PimA-like"/>
    <property type="match status" value="1"/>
</dbReference>
<dbReference type="Proteomes" id="UP001138802">
    <property type="component" value="Unassembled WGS sequence"/>
</dbReference>
<dbReference type="Pfam" id="PF13439">
    <property type="entry name" value="Glyco_transf_4"/>
    <property type="match status" value="1"/>
</dbReference>
<accession>A0A9X0WIN1</accession>
<name>A0A9X0WIN1_9GAMM</name>
<proteinExistence type="predicted"/>
<evidence type="ECO:0000313" key="2">
    <source>
        <dbReference type="EMBL" id="MBK1645278.1"/>
    </source>
</evidence>
<dbReference type="GO" id="GO:0016757">
    <property type="term" value="F:glycosyltransferase activity"/>
    <property type="evidence" value="ECO:0007669"/>
    <property type="project" value="TreeGrafter"/>
</dbReference>
<protein>
    <recommendedName>
        <fullName evidence="1">Glycosyltransferase subfamily 4-like N-terminal domain-containing protein</fullName>
    </recommendedName>
</protein>
<dbReference type="InterPro" id="IPR028098">
    <property type="entry name" value="Glyco_trans_4-like_N"/>
</dbReference>
<dbReference type="SUPFAM" id="SSF53756">
    <property type="entry name" value="UDP-Glycosyltransferase/glycogen phosphorylase"/>
    <property type="match status" value="1"/>
</dbReference>
<dbReference type="InterPro" id="IPR050194">
    <property type="entry name" value="Glycosyltransferase_grp1"/>
</dbReference>